<proteinExistence type="predicted"/>
<accession>A0AAU8ML03</accession>
<evidence type="ECO:0000313" key="1">
    <source>
        <dbReference type="EMBL" id="XCO00333.1"/>
    </source>
</evidence>
<protein>
    <submittedName>
        <fullName evidence="1">Uncharacterized protein</fullName>
    </submittedName>
</protein>
<organism evidence="1">
    <name type="scientific">Geladintestivirus 1</name>
    <dbReference type="NCBI Taxonomy" id="3233133"/>
    <lineage>
        <taxon>Viruses</taxon>
        <taxon>Duplodnaviria</taxon>
        <taxon>Heunggongvirae</taxon>
        <taxon>Uroviricota</taxon>
        <taxon>Caudoviricetes</taxon>
        <taxon>Crassvirales</taxon>
    </lineage>
</organism>
<evidence type="ECO:0000313" key="3">
    <source>
        <dbReference type="EMBL" id="XCO00528.1"/>
    </source>
</evidence>
<dbReference type="EMBL" id="PP965499">
    <property type="protein sequence ID" value="XCO00528.1"/>
    <property type="molecule type" value="Genomic_DNA"/>
</dbReference>
<evidence type="ECO:0000313" key="2">
    <source>
        <dbReference type="EMBL" id="XCO00431.1"/>
    </source>
</evidence>
<sequence>MTYLKLKIINVRYIINSVKTKCIIHYFNPITKAQHKAVGVAKLCPGEKDNKTLAKYIAESRAKYKMYLDFSRCLTKTYDFNRHMYEKYMSVEKEHITSVKEQL</sequence>
<dbReference type="EMBL" id="PP965497">
    <property type="protein sequence ID" value="XCO00333.1"/>
    <property type="molecule type" value="Genomic_DNA"/>
</dbReference>
<name>A0AAU8ML03_9CAUD</name>
<dbReference type="EMBL" id="PP965498">
    <property type="protein sequence ID" value="XCO00431.1"/>
    <property type="molecule type" value="Genomic_DNA"/>
</dbReference>
<reference evidence="1" key="1">
    <citation type="submission" date="2024-06" db="EMBL/GenBank/DDBJ databases">
        <title>Intestivirid acquisition increases across infancy in a wild primate population.</title>
        <authorList>
            <person name="Schneider-Creas I.A."/>
            <person name="Moya I.L."/>
            <person name="Chiou K.L."/>
            <person name="Baniel A."/>
            <person name="Azanaw Haile A."/>
            <person name="Kebede F."/>
            <person name="Abebe B."/>
            <person name="Snyder-Mackler N."/>
            <person name="Varsani A."/>
        </authorList>
    </citation>
    <scope>NUCLEOTIDE SEQUENCE</scope>
    <source>
        <strain evidence="1">Int_RNL_2016_0117_DIX</strain>
        <strain evidence="3">Int_RNL_2017_0546_COW</strain>
        <strain evidence="2">Int_RNL_2018_0945_COW</strain>
    </source>
</reference>